<organism evidence="2">
    <name type="scientific">marine sediment metagenome</name>
    <dbReference type="NCBI Taxonomy" id="412755"/>
    <lineage>
        <taxon>unclassified sequences</taxon>
        <taxon>metagenomes</taxon>
        <taxon>ecological metagenomes</taxon>
    </lineage>
</organism>
<name>X1PLA2_9ZZZZ</name>
<sequence length="260" mass="27200">TTLQMTGPSDEFDAEAIGIFADVSWLRDSIVWPQPGYDTWPPPGPGWVRVVADAAEFAETICDKFKLIIPAGSITIIKEVVGEVPDSGWEFMGTAPIGSFSLAAAGDSTTFSDLDAGSYTITETTKTGYTTSVSCDTGEGNTNSVTIDLDPGEDVTCTFTNTAQKGSITIIKEVVGEVPDSDWEFMGTAPIGSFSLAAAGDSTTFSDLDAGSYTITETTKTGYTTSVSCDTGEGNTNSVTIDLDPGEDVTCTFTNTAQKG</sequence>
<gene>
    <name evidence="2" type="ORF">S06H3_44898</name>
</gene>
<dbReference type="EMBL" id="BARV01027973">
    <property type="protein sequence ID" value="GAI43316.1"/>
    <property type="molecule type" value="Genomic_DNA"/>
</dbReference>
<dbReference type="AlphaFoldDB" id="X1PLA2"/>
<dbReference type="Pfam" id="PF24514">
    <property type="entry name" value="SpaA_4"/>
    <property type="match status" value="2"/>
</dbReference>
<accession>X1PLA2</accession>
<feature type="domain" description="SpaA-like prealbumin fold" evidence="1">
    <location>
        <begin position="74"/>
        <end position="163"/>
    </location>
</feature>
<reference evidence="2" key="1">
    <citation type="journal article" date="2014" name="Front. Microbiol.">
        <title>High frequency of phylogenetically diverse reductive dehalogenase-homologous genes in deep subseafloor sedimentary metagenomes.</title>
        <authorList>
            <person name="Kawai M."/>
            <person name="Futagami T."/>
            <person name="Toyoda A."/>
            <person name="Takaki Y."/>
            <person name="Nishi S."/>
            <person name="Hori S."/>
            <person name="Arai W."/>
            <person name="Tsubouchi T."/>
            <person name="Morono Y."/>
            <person name="Uchiyama I."/>
            <person name="Ito T."/>
            <person name="Fujiyama A."/>
            <person name="Inagaki F."/>
            <person name="Takami H."/>
        </authorList>
    </citation>
    <scope>NUCLEOTIDE SEQUENCE</scope>
    <source>
        <strain evidence="2">Expedition CK06-06</strain>
    </source>
</reference>
<dbReference type="Gene3D" id="2.60.40.1140">
    <property type="entry name" value="Collagen-binding surface protein Cna, B-type domain"/>
    <property type="match status" value="2"/>
</dbReference>
<evidence type="ECO:0000313" key="2">
    <source>
        <dbReference type="EMBL" id="GAI43316.1"/>
    </source>
</evidence>
<protein>
    <recommendedName>
        <fullName evidence="1">SpaA-like prealbumin fold domain-containing protein</fullName>
    </recommendedName>
</protein>
<proteinExistence type="predicted"/>
<feature type="domain" description="SpaA-like prealbumin fold" evidence="1">
    <location>
        <begin position="168"/>
        <end position="257"/>
    </location>
</feature>
<dbReference type="InterPro" id="IPR055371">
    <property type="entry name" value="SpaA_PFL_dom_4"/>
</dbReference>
<feature type="non-terminal residue" evidence="2">
    <location>
        <position position="260"/>
    </location>
</feature>
<comment type="caution">
    <text evidence="2">The sequence shown here is derived from an EMBL/GenBank/DDBJ whole genome shotgun (WGS) entry which is preliminary data.</text>
</comment>
<feature type="non-terminal residue" evidence="2">
    <location>
        <position position="1"/>
    </location>
</feature>
<evidence type="ECO:0000259" key="1">
    <source>
        <dbReference type="Pfam" id="PF24514"/>
    </source>
</evidence>